<dbReference type="RefSeq" id="WP_151970667.1">
    <property type="nucleotide sequence ID" value="NZ_AP019860.1"/>
</dbReference>
<gene>
    <name evidence="2" type="ORF">UABAM_05005</name>
</gene>
<reference evidence="2 3" key="1">
    <citation type="submission" date="2019-08" db="EMBL/GenBank/DDBJ databases">
        <title>Complete genome sequence of Candidatus Uab amorphum.</title>
        <authorList>
            <person name="Shiratori T."/>
            <person name="Suzuki S."/>
            <person name="Kakizawa Y."/>
            <person name="Ishida K."/>
        </authorList>
    </citation>
    <scope>NUCLEOTIDE SEQUENCE [LARGE SCALE GENOMIC DNA]</scope>
    <source>
        <strain evidence="2 3">SRT547</strain>
    </source>
</reference>
<protein>
    <submittedName>
        <fullName evidence="2">Uncharacterized protein</fullName>
    </submittedName>
</protein>
<evidence type="ECO:0000313" key="2">
    <source>
        <dbReference type="EMBL" id="BBM86619.1"/>
    </source>
</evidence>
<dbReference type="AlphaFoldDB" id="A0A5S9F6F3"/>
<sequence length="438" mass="51244">MKIEHYESHKYMKLIDNGYRYVGDERKFFLLFYCFGALAVACFIFWPYEWYKIILTVVLGAISAVFFFASLPYGYIKDMELDHVKSKWSLSFMTPRHRLENQILNFKEIDCVYFMHYGNLSPSPGDLNMHIHIEMKTQNIPLACQKESGPRFQLEGIDSHSKMLDFAKRLAQILEMDKVVIERNDPLVCIIRLCRETKAKKIEVETTEISDLHTFYQSQMEPLPQLQKIVCKEWNPEESEIVGEVEYRRGESLVIKYQEPKESIWLMLLIAPVFAGIFTSTLAIPYFFFADTVLRHPKQIIPFFVVGYLVSIVGLILYILILKRQNYFAPQIHQFDLRQKTWTISDKDQQTNFDLNDANNVILSIRHQTVRTGARRRSGYKVYHVYFAVVRLSGLDEKELVVGQTQNYPRIADAYHHGLYFANVFCQACDKNLTLDAP</sequence>
<dbReference type="EMBL" id="AP019860">
    <property type="protein sequence ID" value="BBM86619.1"/>
    <property type="molecule type" value="Genomic_DNA"/>
</dbReference>
<feature type="transmembrane region" description="Helical" evidence="1">
    <location>
        <begin position="300"/>
        <end position="321"/>
    </location>
</feature>
<keyword evidence="3" id="KW-1185">Reference proteome</keyword>
<feature type="transmembrane region" description="Helical" evidence="1">
    <location>
        <begin position="53"/>
        <end position="76"/>
    </location>
</feature>
<dbReference type="Proteomes" id="UP000326354">
    <property type="component" value="Chromosome"/>
</dbReference>
<feature type="transmembrane region" description="Helical" evidence="1">
    <location>
        <begin position="264"/>
        <end position="288"/>
    </location>
</feature>
<dbReference type="KEGG" id="uam:UABAM_05005"/>
<name>A0A5S9F6F3_UABAM</name>
<evidence type="ECO:0000313" key="3">
    <source>
        <dbReference type="Proteomes" id="UP000326354"/>
    </source>
</evidence>
<feature type="transmembrane region" description="Helical" evidence="1">
    <location>
        <begin position="28"/>
        <end position="47"/>
    </location>
</feature>
<keyword evidence="1" id="KW-0812">Transmembrane</keyword>
<evidence type="ECO:0000256" key="1">
    <source>
        <dbReference type="SAM" id="Phobius"/>
    </source>
</evidence>
<proteinExistence type="predicted"/>
<accession>A0A5S9F6F3</accession>
<keyword evidence="1" id="KW-0472">Membrane</keyword>
<organism evidence="2 3">
    <name type="scientific">Uabimicrobium amorphum</name>
    <dbReference type="NCBI Taxonomy" id="2596890"/>
    <lineage>
        <taxon>Bacteria</taxon>
        <taxon>Pseudomonadati</taxon>
        <taxon>Planctomycetota</taxon>
        <taxon>Candidatus Uabimicrobiia</taxon>
        <taxon>Candidatus Uabimicrobiales</taxon>
        <taxon>Candidatus Uabimicrobiaceae</taxon>
        <taxon>Candidatus Uabimicrobium</taxon>
    </lineage>
</organism>
<keyword evidence="1" id="KW-1133">Transmembrane helix</keyword>